<dbReference type="GO" id="GO:0005737">
    <property type="term" value="C:cytoplasm"/>
    <property type="evidence" value="ECO:0007669"/>
    <property type="project" value="TreeGrafter"/>
</dbReference>
<feature type="region of interest" description="Disordered" evidence="1">
    <location>
        <begin position="582"/>
        <end position="617"/>
    </location>
</feature>
<dbReference type="SUPFAM" id="SSF56112">
    <property type="entry name" value="Protein kinase-like (PK-like)"/>
    <property type="match status" value="1"/>
</dbReference>
<dbReference type="Gene3D" id="3.30.200.20">
    <property type="entry name" value="Phosphorylase Kinase, domain 1"/>
    <property type="match status" value="1"/>
</dbReference>
<evidence type="ECO:0000313" key="3">
    <source>
        <dbReference type="EMBL" id="CAD8861858.1"/>
    </source>
</evidence>
<feature type="region of interest" description="Disordered" evidence="1">
    <location>
        <begin position="636"/>
        <end position="701"/>
    </location>
</feature>
<dbReference type="GO" id="GO:0005524">
    <property type="term" value="F:ATP binding"/>
    <property type="evidence" value="ECO:0007669"/>
    <property type="project" value="InterPro"/>
</dbReference>
<dbReference type="PANTHER" id="PTHR44167:SF24">
    <property type="entry name" value="SERINE_THREONINE-PROTEIN KINASE CHK2"/>
    <property type="match status" value="1"/>
</dbReference>
<dbReference type="InterPro" id="IPR011009">
    <property type="entry name" value="Kinase-like_dom_sf"/>
</dbReference>
<protein>
    <recommendedName>
        <fullName evidence="2">Protein kinase domain-containing protein</fullName>
    </recommendedName>
</protein>
<dbReference type="SMART" id="SM00220">
    <property type="entry name" value="S_TKc"/>
    <property type="match status" value="1"/>
</dbReference>
<dbReference type="GO" id="GO:0004674">
    <property type="term" value="F:protein serine/threonine kinase activity"/>
    <property type="evidence" value="ECO:0007669"/>
    <property type="project" value="TreeGrafter"/>
</dbReference>
<dbReference type="PROSITE" id="PS50011">
    <property type="entry name" value="PROTEIN_KINASE_DOM"/>
    <property type="match status" value="1"/>
</dbReference>
<dbReference type="InterPro" id="IPR000719">
    <property type="entry name" value="Prot_kinase_dom"/>
</dbReference>
<evidence type="ECO:0000256" key="1">
    <source>
        <dbReference type="SAM" id="MobiDB-lite"/>
    </source>
</evidence>
<dbReference type="Gene3D" id="1.10.510.10">
    <property type="entry name" value="Transferase(Phosphotransferase) domain 1"/>
    <property type="match status" value="1"/>
</dbReference>
<proteinExistence type="predicted"/>
<feature type="region of interest" description="Disordered" evidence="1">
    <location>
        <begin position="1"/>
        <end position="32"/>
    </location>
</feature>
<dbReference type="AlphaFoldDB" id="A0A7S1AQD0"/>
<feature type="compositionally biased region" description="Polar residues" evidence="1">
    <location>
        <begin position="660"/>
        <end position="669"/>
    </location>
</feature>
<dbReference type="GO" id="GO:0005634">
    <property type="term" value="C:nucleus"/>
    <property type="evidence" value="ECO:0007669"/>
    <property type="project" value="TreeGrafter"/>
</dbReference>
<organism evidence="3">
    <name type="scientific">Noctiluca scintillans</name>
    <name type="common">Sea sparkle</name>
    <name type="synonym">Red tide dinoflagellate</name>
    <dbReference type="NCBI Taxonomy" id="2966"/>
    <lineage>
        <taxon>Eukaryota</taxon>
        <taxon>Sar</taxon>
        <taxon>Alveolata</taxon>
        <taxon>Dinophyceae</taxon>
        <taxon>Noctilucales</taxon>
        <taxon>Noctilucaceae</taxon>
        <taxon>Noctiluca</taxon>
    </lineage>
</organism>
<feature type="domain" description="Protein kinase" evidence="2">
    <location>
        <begin position="229"/>
        <end position="503"/>
    </location>
</feature>
<dbReference type="PANTHER" id="PTHR44167">
    <property type="entry name" value="OVARIAN-SPECIFIC SERINE/THREONINE-PROTEIN KINASE LOK-RELATED"/>
    <property type="match status" value="1"/>
</dbReference>
<dbReference type="GO" id="GO:0044773">
    <property type="term" value="P:mitotic DNA damage checkpoint signaling"/>
    <property type="evidence" value="ECO:0007669"/>
    <property type="project" value="TreeGrafter"/>
</dbReference>
<name>A0A7S1AQD0_NOCSC</name>
<evidence type="ECO:0000259" key="2">
    <source>
        <dbReference type="PROSITE" id="PS50011"/>
    </source>
</evidence>
<gene>
    <name evidence="3" type="ORF">NSCI0253_LOCUS36213</name>
</gene>
<dbReference type="EMBL" id="HBFQ01050815">
    <property type="protein sequence ID" value="CAD8861858.1"/>
    <property type="molecule type" value="Transcribed_RNA"/>
</dbReference>
<feature type="compositionally biased region" description="Basic residues" evidence="1">
    <location>
        <begin position="591"/>
        <end position="603"/>
    </location>
</feature>
<dbReference type="Pfam" id="PF00069">
    <property type="entry name" value="Pkinase"/>
    <property type="match status" value="1"/>
</dbReference>
<sequence length="765" mass="85522">MTLDTSLPEVDALRPSLATGDDSEVAGVQRPLSPPGTLCSAVQGVTRRSRLRCEDLQIEESPKARRASPVCSPCSPSKMTVFTSSPISSRGYSPQAHNATTPRAQMHFAQVKELLDLCKSGSQLKRIVKECFDHYADGSDMMVEGEQCLDLQSFTIFVVELSSVIGMPQEIFGDPADEIIRFDFSGTGAINLKECFKFARYHVKEYAKELAPSLFDFGLPCRTMQEAGYTVMRQLGQGSFGYMQLVQNQQGELRAIKCCEKAQADARALEELKDEFGVMERYEHTHIAKTYDIFQDNELYYLVNEPYFGGDFTILTKGASELGVQMTEEWWRGLFKQCFEGIRYLHRHATMHCDIKEPNIMLKTNNYEDPEVVIIDYGLVQTYSKKRVEICGTPGYIPPETWQSRKWYPKGDVFSMGVCMLQLLGGKVPKVAAAGSLEPTKFGIFTQDCSSMRDVAEATLKRPTPLHLLPEAWTKAVALVEKLLLRNQDQRITVHRVLDDPWFTEPVSDSVHNPTAVRETSCEVVSAERISPPTPLVCEPPAWARNRAWPTMACPPHRAVFPPRYLGHVQVQAFHVPTWPVPRPVPTPRQRTPHRVPRAHKAAKSPPVPMQRAVSPGLTRRPTIVASPRHQIVRRSPTPWERSNKAGQVPLPTKPRKAVTTISATSSAQIRPKVDRRCSVPPEGGARKRSSTAPPPVLPRCATHSPQTFPRIVRTSPSPPPPAPTVRTMPAMAFKQHALKQHSRSPSVARSPERWVVTGQIIVTF</sequence>
<accession>A0A7S1AQD0</accession>
<reference evidence="3" key="1">
    <citation type="submission" date="2021-01" db="EMBL/GenBank/DDBJ databases">
        <authorList>
            <person name="Corre E."/>
            <person name="Pelletier E."/>
            <person name="Niang G."/>
            <person name="Scheremetjew M."/>
            <person name="Finn R."/>
            <person name="Kale V."/>
            <person name="Holt S."/>
            <person name="Cochrane G."/>
            <person name="Meng A."/>
            <person name="Brown T."/>
            <person name="Cohen L."/>
        </authorList>
    </citation>
    <scope>NUCLEOTIDE SEQUENCE</scope>
</reference>